<dbReference type="SMART" id="SM00411">
    <property type="entry name" value="BHL"/>
    <property type="match status" value="1"/>
</dbReference>
<comment type="caution">
    <text evidence="5">The sequence shown here is derived from an EMBL/GenBank/DDBJ whole genome shotgun (WGS) entry which is preliminary data.</text>
</comment>
<evidence type="ECO:0000256" key="3">
    <source>
        <dbReference type="RuleBase" id="RU003939"/>
    </source>
</evidence>
<comment type="similarity">
    <text evidence="1 3">Belongs to the bacterial histone-like protein family.</text>
</comment>
<reference evidence="5" key="1">
    <citation type="submission" date="2020-07" db="EMBL/GenBank/DDBJ databases">
        <title>Huge and variable diversity of episymbiotic CPR bacteria and DPANN archaea in groundwater ecosystems.</title>
        <authorList>
            <person name="He C.Y."/>
            <person name="Keren R."/>
            <person name="Whittaker M."/>
            <person name="Farag I.F."/>
            <person name="Doudna J."/>
            <person name="Cate J.H.D."/>
            <person name="Banfield J.F."/>
        </authorList>
    </citation>
    <scope>NUCLEOTIDE SEQUENCE</scope>
    <source>
        <strain evidence="5">NC_groundwater_672_Ag_B-0.1um_62_36</strain>
    </source>
</reference>
<dbReference type="PANTHER" id="PTHR33175">
    <property type="entry name" value="DNA-BINDING PROTEIN HU"/>
    <property type="match status" value="1"/>
</dbReference>
<evidence type="ECO:0000313" key="6">
    <source>
        <dbReference type="Proteomes" id="UP000769766"/>
    </source>
</evidence>
<dbReference type="CDD" id="cd13836">
    <property type="entry name" value="IHF_B"/>
    <property type="match status" value="1"/>
</dbReference>
<proteinExistence type="inferred from homology"/>
<dbReference type="AlphaFoldDB" id="A0A932CMK3"/>
<gene>
    <name evidence="5" type="ORF">HYY20_02130</name>
</gene>
<dbReference type="InterPro" id="IPR000119">
    <property type="entry name" value="Hist_DNA-bd"/>
</dbReference>
<dbReference type="PANTHER" id="PTHR33175:SF5">
    <property type="entry name" value="INTEGRATION HOST FACTOR SUBUNIT BETA"/>
    <property type="match status" value="1"/>
</dbReference>
<name>A0A932CMK3_UNCTE</name>
<evidence type="ECO:0000256" key="1">
    <source>
        <dbReference type="ARBA" id="ARBA00010529"/>
    </source>
</evidence>
<keyword evidence="2 5" id="KW-0238">DNA-binding</keyword>
<sequence>MTKNQLIHRVAEKAKLTKKDTELVINIVFDSITEALKSGEKVELRGFGSFRTRNRNSRDGRNPKTGTPVKIPSKKIPFFKAGKDLKDLVNGDDDDGGDDE</sequence>
<dbReference type="InterPro" id="IPR020816">
    <property type="entry name" value="Histone-like_DNA-bd_CS"/>
</dbReference>
<dbReference type="PRINTS" id="PR01727">
    <property type="entry name" value="DNABINDINGHU"/>
</dbReference>
<dbReference type="EMBL" id="JACPRF010000063">
    <property type="protein sequence ID" value="MBI2875661.1"/>
    <property type="molecule type" value="Genomic_DNA"/>
</dbReference>
<evidence type="ECO:0000313" key="5">
    <source>
        <dbReference type="EMBL" id="MBI2875661.1"/>
    </source>
</evidence>
<dbReference type="InterPro" id="IPR010992">
    <property type="entry name" value="IHF-like_DNA-bd_dom_sf"/>
</dbReference>
<evidence type="ECO:0000256" key="2">
    <source>
        <dbReference type="ARBA" id="ARBA00023125"/>
    </source>
</evidence>
<dbReference type="PROSITE" id="PS00045">
    <property type="entry name" value="HISTONE_LIKE"/>
    <property type="match status" value="1"/>
</dbReference>
<accession>A0A932CMK3</accession>
<dbReference type="Proteomes" id="UP000769766">
    <property type="component" value="Unassembled WGS sequence"/>
</dbReference>
<dbReference type="Pfam" id="PF00216">
    <property type="entry name" value="Bac_DNA_binding"/>
    <property type="match status" value="1"/>
</dbReference>
<dbReference type="GO" id="GO:0005829">
    <property type="term" value="C:cytosol"/>
    <property type="evidence" value="ECO:0007669"/>
    <property type="project" value="TreeGrafter"/>
</dbReference>
<dbReference type="SUPFAM" id="SSF47729">
    <property type="entry name" value="IHF-like DNA-binding proteins"/>
    <property type="match status" value="1"/>
</dbReference>
<dbReference type="Gene3D" id="4.10.520.10">
    <property type="entry name" value="IHF-like DNA-binding proteins"/>
    <property type="match status" value="1"/>
</dbReference>
<dbReference type="GO" id="GO:0003677">
    <property type="term" value="F:DNA binding"/>
    <property type="evidence" value="ECO:0007669"/>
    <property type="project" value="UniProtKB-KW"/>
</dbReference>
<protein>
    <submittedName>
        <fullName evidence="5">HU family DNA-binding protein</fullName>
    </submittedName>
</protein>
<organism evidence="5 6">
    <name type="scientific">Tectimicrobiota bacterium</name>
    <dbReference type="NCBI Taxonomy" id="2528274"/>
    <lineage>
        <taxon>Bacteria</taxon>
        <taxon>Pseudomonadati</taxon>
        <taxon>Nitrospinota/Tectimicrobiota group</taxon>
        <taxon>Candidatus Tectimicrobiota</taxon>
    </lineage>
</organism>
<evidence type="ECO:0000256" key="4">
    <source>
        <dbReference type="SAM" id="MobiDB-lite"/>
    </source>
</evidence>
<dbReference type="GO" id="GO:0030527">
    <property type="term" value="F:structural constituent of chromatin"/>
    <property type="evidence" value="ECO:0007669"/>
    <property type="project" value="InterPro"/>
</dbReference>
<feature type="region of interest" description="Disordered" evidence="4">
    <location>
        <begin position="51"/>
        <end position="72"/>
    </location>
</feature>